<feature type="transmembrane region" description="Helical" evidence="6">
    <location>
        <begin position="308"/>
        <end position="329"/>
    </location>
</feature>
<comment type="subcellular location">
    <subcellularLocation>
        <location evidence="1">Cell membrane</location>
        <topology evidence="1">Multi-pass membrane protein</topology>
    </subcellularLocation>
</comment>
<feature type="transmembrane region" description="Helical" evidence="6">
    <location>
        <begin position="12"/>
        <end position="34"/>
    </location>
</feature>
<evidence type="ECO:0000256" key="3">
    <source>
        <dbReference type="ARBA" id="ARBA00022692"/>
    </source>
</evidence>
<keyword evidence="5 6" id="KW-0472">Membrane</keyword>
<keyword evidence="8" id="KW-1185">Reference proteome</keyword>
<name>A0A4Y9EQB1_9SPHN</name>
<evidence type="ECO:0000313" key="8">
    <source>
        <dbReference type="Proteomes" id="UP000297737"/>
    </source>
</evidence>
<dbReference type="GO" id="GO:0015920">
    <property type="term" value="P:lipopolysaccharide transport"/>
    <property type="evidence" value="ECO:0007669"/>
    <property type="project" value="TreeGrafter"/>
</dbReference>
<evidence type="ECO:0000256" key="4">
    <source>
        <dbReference type="ARBA" id="ARBA00022989"/>
    </source>
</evidence>
<dbReference type="PANTHER" id="PTHR33529">
    <property type="entry name" value="SLR0882 PROTEIN-RELATED"/>
    <property type="match status" value="1"/>
</dbReference>
<dbReference type="Proteomes" id="UP000297737">
    <property type="component" value="Unassembled WGS sequence"/>
</dbReference>
<feature type="transmembrane region" description="Helical" evidence="6">
    <location>
        <begin position="281"/>
        <end position="301"/>
    </location>
</feature>
<dbReference type="Pfam" id="PF03739">
    <property type="entry name" value="LptF_LptG"/>
    <property type="match status" value="1"/>
</dbReference>
<dbReference type="GO" id="GO:0043190">
    <property type="term" value="C:ATP-binding cassette (ABC) transporter complex"/>
    <property type="evidence" value="ECO:0007669"/>
    <property type="project" value="InterPro"/>
</dbReference>
<feature type="transmembrane region" description="Helical" evidence="6">
    <location>
        <begin position="106"/>
        <end position="124"/>
    </location>
</feature>
<dbReference type="AlphaFoldDB" id="A0A4Y9EQB1"/>
<gene>
    <name evidence="7" type="primary">lptG</name>
    <name evidence="7" type="ORF">EUV02_10330</name>
</gene>
<organism evidence="7 8">
    <name type="scientific">Glacieibacterium arshaanense</name>
    <dbReference type="NCBI Taxonomy" id="2511025"/>
    <lineage>
        <taxon>Bacteria</taxon>
        <taxon>Pseudomonadati</taxon>
        <taxon>Pseudomonadota</taxon>
        <taxon>Alphaproteobacteria</taxon>
        <taxon>Sphingomonadales</taxon>
        <taxon>Sphingosinicellaceae</taxon>
        <taxon>Glacieibacterium</taxon>
    </lineage>
</organism>
<dbReference type="RefSeq" id="WP_135246141.1">
    <property type="nucleotide sequence ID" value="NZ_SIHO01000002.1"/>
</dbReference>
<evidence type="ECO:0000313" key="7">
    <source>
        <dbReference type="EMBL" id="TFU03549.1"/>
    </source>
</evidence>
<evidence type="ECO:0000256" key="5">
    <source>
        <dbReference type="ARBA" id="ARBA00023136"/>
    </source>
</evidence>
<evidence type="ECO:0000256" key="6">
    <source>
        <dbReference type="SAM" id="Phobius"/>
    </source>
</evidence>
<reference evidence="7 8" key="1">
    <citation type="submission" date="2019-02" db="EMBL/GenBank/DDBJ databases">
        <title>Polymorphobacter sp. isolated from the lake at the Tibet of China.</title>
        <authorList>
            <person name="Li A."/>
        </authorList>
    </citation>
    <scope>NUCLEOTIDE SEQUENCE [LARGE SCALE GENOMIC DNA]</scope>
    <source>
        <strain evidence="7 8">DJ1R-1</strain>
    </source>
</reference>
<sequence length="363" mass="39085">MAGRIFPSRTIAAYTAKMFLVRTFAFLAALVVILQTLDLLGESSNILAAGNSEAQLWYYVSLRAPQIAALFLPFSVLLGTLVTLATLNQNSEVVIFKSAGISAHQILAPLIFAALGIAVLNFAFNETVLVRANATLDVWKGSDYKKLPSGPKTVTNSWVRGGDDLFNAETVTGTGAATQLRNVTIYDRSGNRLQRVIRATAARPVSGGWRLTGVRAFDVNRGVETASEVLDIKSTVIPAQFTTVSVNADFVPFWKLLGDIREQRDAGKSVDQLIAKANHKISGPLSAVLMPLLGAVAAFGLARSGHLFFRAVIGLALGFTFFVADNFLMAMGSFGNIPPLLAAWAPFLLFFLIGEAVLFRTEE</sequence>
<feature type="transmembrane region" description="Helical" evidence="6">
    <location>
        <begin position="341"/>
        <end position="359"/>
    </location>
</feature>
<dbReference type="NCBIfam" id="TIGR04408">
    <property type="entry name" value="LptG_lptG"/>
    <property type="match status" value="1"/>
</dbReference>
<dbReference type="InterPro" id="IPR030923">
    <property type="entry name" value="LptG"/>
</dbReference>
<comment type="caution">
    <text evidence="7">The sequence shown here is derived from an EMBL/GenBank/DDBJ whole genome shotgun (WGS) entry which is preliminary data.</text>
</comment>
<accession>A0A4Y9EQB1</accession>
<dbReference type="PANTHER" id="PTHR33529:SF2">
    <property type="entry name" value="LIPOPOLYSACCHARIDE EXPORT SYSTEM PERMEASE PROTEIN LPTG"/>
    <property type="match status" value="1"/>
</dbReference>
<evidence type="ECO:0000256" key="2">
    <source>
        <dbReference type="ARBA" id="ARBA00022475"/>
    </source>
</evidence>
<keyword evidence="3 6" id="KW-0812">Transmembrane</keyword>
<keyword evidence="4 6" id="KW-1133">Transmembrane helix</keyword>
<feature type="transmembrane region" description="Helical" evidence="6">
    <location>
        <begin position="67"/>
        <end position="85"/>
    </location>
</feature>
<dbReference type="InterPro" id="IPR005495">
    <property type="entry name" value="LptG/LptF_permease"/>
</dbReference>
<dbReference type="GO" id="GO:0055085">
    <property type="term" value="P:transmembrane transport"/>
    <property type="evidence" value="ECO:0007669"/>
    <property type="project" value="InterPro"/>
</dbReference>
<keyword evidence="2" id="KW-1003">Cell membrane</keyword>
<proteinExistence type="predicted"/>
<dbReference type="OrthoDB" id="9798468at2"/>
<dbReference type="EMBL" id="SIHO01000002">
    <property type="protein sequence ID" value="TFU03549.1"/>
    <property type="molecule type" value="Genomic_DNA"/>
</dbReference>
<protein>
    <submittedName>
        <fullName evidence="7">LPS export ABC transporter permease LptG</fullName>
    </submittedName>
</protein>
<evidence type="ECO:0000256" key="1">
    <source>
        <dbReference type="ARBA" id="ARBA00004651"/>
    </source>
</evidence>